<name>A0A934MHH6_9RHOB</name>
<evidence type="ECO:0000256" key="8">
    <source>
        <dbReference type="ARBA" id="ARBA00022801"/>
    </source>
</evidence>
<dbReference type="Gene3D" id="1.10.3810.10">
    <property type="entry name" value="Biosynthetic peptidoglycan transglycosylase-like"/>
    <property type="match status" value="1"/>
</dbReference>
<comment type="caution">
    <text evidence="16">The sequence shown here is derived from an EMBL/GenBank/DDBJ whole genome shotgun (WGS) entry which is preliminary data.</text>
</comment>
<dbReference type="Pfam" id="PF00905">
    <property type="entry name" value="Transpeptidase"/>
    <property type="match status" value="1"/>
</dbReference>
<protein>
    <recommendedName>
        <fullName evidence="10">peptidoglycan glycosyltransferase</fullName>
        <ecNumber evidence="10">2.4.99.28</ecNumber>
    </recommendedName>
</protein>
<evidence type="ECO:0000256" key="6">
    <source>
        <dbReference type="ARBA" id="ARBA00022676"/>
    </source>
</evidence>
<dbReference type="PANTHER" id="PTHR32282:SF15">
    <property type="entry name" value="PENICILLIN-BINDING PROTEIN 1C"/>
    <property type="match status" value="1"/>
</dbReference>
<evidence type="ECO:0000256" key="11">
    <source>
        <dbReference type="ARBA" id="ARBA00049902"/>
    </source>
</evidence>
<dbReference type="InterPro" id="IPR012338">
    <property type="entry name" value="Beta-lactam/transpept-like"/>
</dbReference>
<keyword evidence="12" id="KW-0732">Signal</keyword>
<keyword evidence="9" id="KW-0511">Multifunctional enzyme</keyword>
<dbReference type="InterPro" id="IPR009647">
    <property type="entry name" value="PBP_C"/>
</dbReference>
<dbReference type="SUPFAM" id="SSF56601">
    <property type="entry name" value="beta-lactamase/transpeptidase-like"/>
    <property type="match status" value="1"/>
</dbReference>
<dbReference type="InterPro" id="IPR036950">
    <property type="entry name" value="PBP_transglycosylase"/>
</dbReference>
<dbReference type="InterPro" id="IPR011815">
    <property type="entry name" value="PBP_1c"/>
</dbReference>
<comment type="pathway">
    <text evidence="1">Cell wall biogenesis; peptidoglycan biosynthesis.</text>
</comment>
<dbReference type="GO" id="GO:0009252">
    <property type="term" value="P:peptidoglycan biosynthetic process"/>
    <property type="evidence" value="ECO:0007669"/>
    <property type="project" value="InterPro"/>
</dbReference>
<evidence type="ECO:0000256" key="9">
    <source>
        <dbReference type="ARBA" id="ARBA00023268"/>
    </source>
</evidence>
<reference evidence="16" key="1">
    <citation type="submission" date="2020-12" db="EMBL/GenBank/DDBJ databases">
        <title>Bacterial taxonomy.</title>
        <authorList>
            <person name="Pan X."/>
        </authorList>
    </citation>
    <scope>NUCLEOTIDE SEQUENCE</scope>
    <source>
        <strain evidence="16">KCTC 52957</strain>
    </source>
</reference>
<proteinExistence type="inferred from homology"/>
<evidence type="ECO:0000313" key="16">
    <source>
        <dbReference type="EMBL" id="MBJ3763324.1"/>
    </source>
</evidence>
<feature type="chain" id="PRO_5037311817" description="peptidoglycan glycosyltransferase" evidence="12">
    <location>
        <begin position="19"/>
        <end position="645"/>
    </location>
</feature>
<dbReference type="Gene3D" id="3.40.710.10">
    <property type="entry name" value="DD-peptidase/beta-lactamase superfamily"/>
    <property type="match status" value="2"/>
</dbReference>
<dbReference type="InterPro" id="IPR001460">
    <property type="entry name" value="PCN-bd_Tpept"/>
</dbReference>
<dbReference type="PANTHER" id="PTHR32282">
    <property type="entry name" value="BINDING PROTEIN TRANSPEPTIDASE, PUTATIVE-RELATED"/>
    <property type="match status" value="1"/>
</dbReference>
<keyword evidence="8" id="KW-0378">Hydrolase</keyword>
<evidence type="ECO:0000256" key="12">
    <source>
        <dbReference type="SAM" id="SignalP"/>
    </source>
</evidence>
<dbReference type="InterPro" id="IPR001264">
    <property type="entry name" value="Glyco_trans_51"/>
</dbReference>
<dbReference type="InterPro" id="IPR023346">
    <property type="entry name" value="Lysozyme-like_dom_sf"/>
</dbReference>
<evidence type="ECO:0000313" key="17">
    <source>
        <dbReference type="Proteomes" id="UP000642488"/>
    </source>
</evidence>
<feature type="domain" description="Penicillin-binding protein transpeptidase" evidence="13">
    <location>
        <begin position="291"/>
        <end position="448"/>
    </location>
</feature>
<dbReference type="InterPro" id="IPR050396">
    <property type="entry name" value="Glycosyltr_51/Transpeptidase"/>
</dbReference>
<dbReference type="Proteomes" id="UP000642488">
    <property type="component" value="Unassembled WGS sequence"/>
</dbReference>
<gene>
    <name evidence="16" type="primary">pbpC</name>
    <name evidence="16" type="ORF">ILP92_11255</name>
</gene>
<dbReference type="GO" id="GO:0004180">
    <property type="term" value="F:carboxypeptidase activity"/>
    <property type="evidence" value="ECO:0007669"/>
    <property type="project" value="UniProtKB-KW"/>
</dbReference>
<dbReference type="NCBIfam" id="TIGR02073">
    <property type="entry name" value="PBP_1c"/>
    <property type="match status" value="1"/>
</dbReference>
<organism evidence="16 17">
    <name type="scientific">Palleronia pontilimi</name>
    <dbReference type="NCBI Taxonomy" id="1964209"/>
    <lineage>
        <taxon>Bacteria</taxon>
        <taxon>Pseudomonadati</taxon>
        <taxon>Pseudomonadota</taxon>
        <taxon>Alphaproteobacteria</taxon>
        <taxon>Rhodobacterales</taxon>
        <taxon>Roseobacteraceae</taxon>
        <taxon>Palleronia</taxon>
    </lineage>
</organism>
<comment type="similarity">
    <text evidence="2">In the C-terminal section; belongs to the transpeptidase family.</text>
</comment>
<sequence>MRVLALWLAAALFVVALARDTFDAWVAATPVPPLSVEVSVEVVDRDGTLLRAYPVQDGRWRLRTPLASVDPLYLDMLVAWEDRRFHDHGGVDPLAVLRAAGQALRAGRIVSGASTLSMQVARLLESGPTGAWAGKLRQARLAMALERRLTKSQILELYINLAPFGGNLEGVRAASLSWFGKPPARLSAHEAALLVALPQSPETRRPDRFAARAAVARDRVLARMGLPPGPELGPRDMRPLPALAPHVADRAQAAAPGQERIVTTLDAGLQARLESLARKAASQAGDAVSTAIVVRDHATGDTLASVGSPGYRAERLGFVDMTRALRSPGSTLKPLIYGLAFDAGLAHPGTLIADAPTRLGRYAPQNFDGAFRGPVTISEALRLSLNVPAVKVTDALGPARLMAGLERAGASAVVPGGKPGLAVALGGLGLTLDDLVTLYASFARGGIGLDGKRVLSDRAAWHLGDILWSEAAGMAVKTGTSYGHRDAWAIGWDGRYVAGVWIGRADGTPVPGAFGGDVARPLLEQVLSRVRPAPVALPPPPPTTRVGDEVPSALRWFRGDAPDAVASGPTIAFPPEGARLTLRDASLPTKVEGGRPPFTWLLDGAPVAVGVRDRQAVLPGVAPGFARVSVIDGAGQAASARVRVD</sequence>
<feature type="signal peptide" evidence="12">
    <location>
        <begin position="1"/>
        <end position="18"/>
    </location>
</feature>
<keyword evidence="5" id="KW-0645">Protease</keyword>
<dbReference type="GO" id="GO:0006508">
    <property type="term" value="P:proteolysis"/>
    <property type="evidence" value="ECO:0007669"/>
    <property type="project" value="UniProtKB-KW"/>
</dbReference>
<evidence type="ECO:0000256" key="10">
    <source>
        <dbReference type="ARBA" id="ARBA00044770"/>
    </source>
</evidence>
<keyword evidence="7" id="KW-0808">Transferase</keyword>
<accession>A0A934MHH6</accession>
<dbReference type="AlphaFoldDB" id="A0A934MHH6"/>
<dbReference type="Pfam" id="PF00912">
    <property type="entry name" value="Transgly"/>
    <property type="match status" value="1"/>
</dbReference>
<comment type="similarity">
    <text evidence="3">In the N-terminal section; belongs to the glycosyltransferase 51 family.</text>
</comment>
<dbReference type="GO" id="GO:0030288">
    <property type="term" value="C:outer membrane-bounded periplasmic space"/>
    <property type="evidence" value="ECO:0007669"/>
    <property type="project" value="TreeGrafter"/>
</dbReference>
<dbReference type="GO" id="GO:0008955">
    <property type="term" value="F:peptidoglycan glycosyltransferase activity"/>
    <property type="evidence" value="ECO:0007669"/>
    <property type="project" value="UniProtKB-EC"/>
</dbReference>
<feature type="domain" description="Glycosyl transferase family 51" evidence="14">
    <location>
        <begin position="56"/>
        <end position="224"/>
    </location>
</feature>
<dbReference type="RefSeq" id="WP_198916495.1">
    <property type="nucleotide sequence ID" value="NZ_JAEKPD010000009.1"/>
</dbReference>
<dbReference type="EMBL" id="JAEKPD010000009">
    <property type="protein sequence ID" value="MBJ3763324.1"/>
    <property type="molecule type" value="Genomic_DNA"/>
</dbReference>
<evidence type="ECO:0000256" key="3">
    <source>
        <dbReference type="ARBA" id="ARBA00007739"/>
    </source>
</evidence>
<evidence type="ECO:0000256" key="2">
    <source>
        <dbReference type="ARBA" id="ARBA00007090"/>
    </source>
</evidence>
<dbReference type="Pfam" id="PF06832">
    <property type="entry name" value="BiPBP_C"/>
    <property type="match status" value="1"/>
</dbReference>
<dbReference type="GO" id="GO:0008658">
    <property type="term" value="F:penicillin binding"/>
    <property type="evidence" value="ECO:0007669"/>
    <property type="project" value="InterPro"/>
</dbReference>
<evidence type="ECO:0000256" key="5">
    <source>
        <dbReference type="ARBA" id="ARBA00022670"/>
    </source>
</evidence>
<comment type="catalytic activity">
    <reaction evidence="11">
        <text>[GlcNAc-(1-&gt;4)-Mur2Ac(oyl-L-Ala-gamma-D-Glu-L-Lys-D-Ala-D-Ala)](n)-di-trans,octa-cis-undecaprenyl diphosphate + beta-D-GlcNAc-(1-&gt;4)-Mur2Ac(oyl-L-Ala-gamma-D-Glu-L-Lys-D-Ala-D-Ala)-di-trans,octa-cis-undecaprenyl diphosphate = [GlcNAc-(1-&gt;4)-Mur2Ac(oyl-L-Ala-gamma-D-Glu-L-Lys-D-Ala-D-Ala)](n+1)-di-trans,octa-cis-undecaprenyl diphosphate + di-trans,octa-cis-undecaprenyl diphosphate + H(+)</text>
        <dbReference type="Rhea" id="RHEA:23708"/>
        <dbReference type="Rhea" id="RHEA-COMP:9602"/>
        <dbReference type="Rhea" id="RHEA-COMP:9603"/>
        <dbReference type="ChEBI" id="CHEBI:15378"/>
        <dbReference type="ChEBI" id="CHEBI:58405"/>
        <dbReference type="ChEBI" id="CHEBI:60033"/>
        <dbReference type="ChEBI" id="CHEBI:78435"/>
        <dbReference type="EC" id="2.4.99.28"/>
    </reaction>
</comment>
<evidence type="ECO:0000259" key="13">
    <source>
        <dbReference type="Pfam" id="PF00905"/>
    </source>
</evidence>
<evidence type="ECO:0000256" key="7">
    <source>
        <dbReference type="ARBA" id="ARBA00022679"/>
    </source>
</evidence>
<keyword evidence="17" id="KW-1185">Reference proteome</keyword>
<evidence type="ECO:0000256" key="4">
    <source>
        <dbReference type="ARBA" id="ARBA00022645"/>
    </source>
</evidence>
<evidence type="ECO:0000259" key="15">
    <source>
        <dbReference type="Pfam" id="PF06832"/>
    </source>
</evidence>
<evidence type="ECO:0000256" key="1">
    <source>
        <dbReference type="ARBA" id="ARBA00004752"/>
    </source>
</evidence>
<keyword evidence="4" id="KW-0121">Carboxypeptidase</keyword>
<feature type="domain" description="Penicillin-binding C-terminal" evidence="15">
    <location>
        <begin position="566"/>
        <end position="642"/>
    </location>
</feature>
<keyword evidence="6" id="KW-0328">Glycosyltransferase</keyword>
<dbReference type="EC" id="2.4.99.28" evidence="10"/>
<dbReference type="SUPFAM" id="SSF53955">
    <property type="entry name" value="Lysozyme-like"/>
    <property type="match status" value="1"/>
</dbReference>
<evidence type="ECO:0000259" key="14">
    <source>
        <dbReference type="Pfam" id="PF00912"/>
    </source>
</evidence>